<dbReference type="Pfam" id="PF10428">
    <property type="entry name" value="SOG2"/>
    <property type="match status" value="2"/>
</dbReference>
<dbReference type="EMBL" id="JASBNA010000066">
    <property type="protein sequence ID" value="KAK7678838.1"/>
    <property type="molecule type" value="Genomic_DNA"/>
</dbReference>
<reference evidence="1 2" key="1">
    <citation type="submission" date="2022-09" db="EMBL/GenBank/DDBJ databases">
        <authorList>
            <person name="Palmer J.M."/>
        </authorList>
    </citation>
    <scope>NUCLEOTIDE SEQUENCE [LARGE SCALE GENOMIC DNA]</scope>
    <source>
        <strain evidence="1 2">DSM 7382</strain>
    </source>
</reference>
<evidence type="ECO:0000313" key="1">
    <source>
        <dbReference type="EMBL" id="KAK7678838.1"/>
    </source>
</evidence>
<protein>
    <submittedName>
        <fullName evidence="1">Uncharacterized protein</fullName>
    </submittedName>
</protein>
<dbReference type="InterPro" id="IPR019487">
    <property type="entry name" value="RAM_signalling_pathway_SOG2"/>
</dbReference>
<comment type="caution">
    <text evidence="1">The sequence shown here is derived from an EMBL/GenBank/DDBJ whole genome shotgun (WGS) entry which is preliminary data.</text>
</comment>
<dbReference type="AlphaFoldDB" id="A0AAW0FDI0"/>
<organism evidence="1 2">
    <name type="scientific">Cerrena zonata</name>
    <dbReference type="NCBI Taxonomy" id="2478898"/>
    <lineage>
        <taxon>Eukaryota</taxon>
        <taxon>Fungi</taxon>
        <taxon>Dikarya</taxon>
        <taxon>Basidiomycota</taxon>
        <taxon>Agaricomycotina</taxon>
        <taxon>Agaricomycetes</taxon>
        <taxon>Polyporales</taxon>
        <taxon>Cerrenaceae</taxon>
        <taxon>Cerrena</taxon>
    </lineage>
</organism>
<name>A0AAW0FDI0_9APHY</name>
<accession>A0AAW0FDI0</accession>
<proteinExistence type="predicted"/>
<keyword evidence="2" id="KW-1185">Reference proteome</keyword>
<sequence>MEESGDNLDQITNSLHASIGSFKSIMTLLTKIDVCFIRMLYLTIYGSFNELLNAYRILVPTSKPNNIPTTNNPSITLPGTDPKATKGLSVNTTLANNEPSNSNGQDIEGIDEKLYQTIELATNKAQVVFNEITKALNKSAIASTNGQQPISPTVASKVKELTTICISSMDITKRVRTKLITIRNNPSQTTKKLFWSDVNLFLKAIVNTLGPVKVMIKDLPILNEARASILNLTKTTKDVPILLEVSSYSSLLSSDTSATNQLAAPTSHNQPPNINNMFTPLSAHPSHLLSLANLSLMNNTLQSGPSNQPPVRTPLAATLGPAAQAITNSNGQNFSITSPPILSPGTLNVGSLLTAPAQSSGQYFAKNVSST</sequence>
<dbReference type="Proteomes" id="UP001385951">
    <property type="component" value="Unassembled WGS sequence"/>
</dbReference>
<evidence type="ECO:0000313" key="2">
    <source>
        <dbReference type="Proteomes" id="UP001385951"/>
    </source>
</evidence>
<gene>
    <name evidence="1" type="ORF">QCA50_018140</name>
</gene>